<dbReference type="Proteomes" id="UP000593561">
    <property type="component" value="Unassembled WGS sequence"/>
</dbReference>
<keyword evidence="3" id="KW-1185">Reference proteome</keyword>
<sequence length="195" mass="21436">GGFDHVLALSVKDTCVSDIIPNGSTSIVLLRGLYEFERVSALDCLTPSTECLVPVSQFCFLYSEQSPNAFTEFKECLSWRSPTSVSPFGLFSEYGRQNPDTETISSVEGVRHSKVDTRTVASPASKTLKDAKPTSSSRIPGVQTSDINSFRIQQDKNFAVAQAQQDGCTGNFMKFDSWYGNFLVPVVPSRAELNR</sequence>
<name>A0A7J8TA37_GOSDV</name>
<dbReference type="GO" id="GO:0006281">
    <property type="term" value="P:DNA repair"/>
    <property type="evidence" value="ECO:0007669"/>
    <property type="project" value="InterPro"/>
</dbReference>
<feature type="non-terminal residue" evidence="2">
    <location>
        <position position="195"/>
    </location>
</feature>
<reference evidence="2 3" key="1">
    <citation type="journal article" date="2019" name="Genome Biol. Evol.">
        <title>Insights into the evolution of the New World diploid cottons (Gossypium, subgenus Houzingenia) based on genome sequencing.</title>
        <authorList>
            <person name="Grover C.E."/>
            <person name="Arick M.A. 2nd"/>
            <person name="Thrash A."/>
            <person name="Conover J.L."/>
            <person name="Sanders W.S."/>
            <person name="Peterson D.G."/>
            <person name="Frelichowski J.E."/>
            <person name="Scheffler J.A."/>
            <person name="Scheffler B.E."/>
            <person name="Wendel J.F."/>
        </authorList>
    </citation>
    <scope>NUCLEOTIDE SEQUENCE [LARGE SCALE GENOMIC DNA]</scope>
    <source>
        <strain evidence="2">27</strain>
        <tissue evidence="2">Leaf</tissue>
    </source>
</reference>
<accession>A0A7J8TA37</accession>
<evidence type="ECO:0000313" key="3">
    <source>
        <dbReference type="Proteomes" id="UP000593561"/>
    </source>
</evidence>
<evidence type="ECO:0000256" key="1">
    <source>
        <dbReference type="SAM" id="MobiDB-lite"/>
    </source>
</evidence>
<organism evidence="2 3">
    <name type="scientific">Gossypium davidsonii</name>
    <name type="common">Davidson's cotton</name>
    <name type="synonym">Gossypium klotzschianum subsp. davidsonii</name>
    <dbReference type="NCBI Taxonomy" id="34287"/>
    <lineage>
        <taxon>Eukaryota</taxon>
        <taxon>Viridiplantae</taxon>
        <taxon>Streptophyta</taxon>
        <taxon>Embryophyta</taxon>
        <taxon>Tracheophyta</taxon>
        <taxon>Spermatophyta</taxon>
        <taxon>Magnoliopsida</taxon>
        <taxon>eudicotyledons</taxon>
        <taxon>Gunneridae</taxon>
        <taxon>Pentapetalae</taxon>
        <taxon>rosids</taxon>
        <taxon>malvids</taxon>
        <taxon>Malvales</taxon>
        <taxon>Malvaceae</taxon>
        <taxon>Malvoideae</taxon>
        <taxon>Gossypium</taxon>
    </lineage>
</organism>
<proteinExistence type="predicted"/>
<dbReference type="PANTHER" id="PTHR48205:SF1">
    <property type="entry name" value="OS01G0742766 PROTEIN"/>
    <property type="match status" value="1"/>
</dbReference>
<dbReference type="InterPro" id="IPR031821">
    <property type="entry name" value="SOSSC"/>
</dbReference>
<dbReference type="AlphaFoldDB" id="A0A7J8TA37"/>
<comment type="caution">
    <text evidence="2">The sequence shown here is derived from an EMBL/GenBank/DDBJ whole genome shotgun (WGS) entry which is preliminary data.</text>
</comment>
<dbReference type="Pfam" id="PF15925">
    <property type="entry name" value="SOSSC"/>
    <property type="match status" value="1"/>
</dbReference>
<dbReference type="EMBL" id="JABFAC010240258">
    <property type="protein sequence ID" value="MBA0635036.1"/>
    <property type="molecule type" value="Genomic_DNA"/>
</dbReference>
<feature type="region of interest" description="Disordered" evidence="1">
    <location>
        <begin position="121"/>
        <end position="143"/>
    </location>
</feature>
<gene>
    <name evidence="2" type="ORF">Godav_025315</name>
</gene>
<feature type="compositionally biased region" description="Polar residues" evidence="1">
    <location>
        <begin position="133"/>
        <end position="143"/>
    </location>
</feature>
<dbReference type="PANTHER" id="PTHR48205">
    <property type="entry name" value="OS01G0742766 PROTEIN"/>
    <property type="match status" value="1"/>
</dbReference>
<evidence type="ECO:0000313" key="2">
    <source>
        <dbReference type="EMBL" id="MBA0635036.1"/>
    </source>
</evidence>
<dbReference type="GO" id="GO:0070876">
    <property type="term" value="C:SOSS complex"/>
    <property type="evidence" value="ECO:0007669"/>
    <property type="project" value="InterPro"/>
</dbReference>
<protein>
    <submittedName>
        <fullName evidence="2">Uncharacterized protein</fullName>
    </submittedName>
</protein>